<dbReference type="GO" id="GO:0006260">
    <property type="term" value="P:DNA replication"/>
    <property type="evidence" value="ECO:0007669"/>
    <property type="project" value="UniProtKB-KW"/>
</dbReference>
<proteinExistence type="predicted"/>
<protein>
    <submittedName>
        <fullName evidence="2">Heat shock protein DnaJ domain protein</fullName>
    </submittedName>
</protein>
<dbReference type="InterPro" id="IPR036869">
    <property type="entry name" value="J_dom_sf"/>
</dbReference>
<evidence type="ECO:0000313" key="3">
    <source>
        <dbReference type="Proteomes" id="UP000036923"/>
    </source>
</evidence>
<dbReference type="EMBL" id="LGTC01000001">
    <property type="protein sequence ID" value="KNY27388.1"/>
    <property type="molecule type" value="Genomic_DNA"/>
</dbReference>
<dbReference type="OrthoDB" id="2084923at2"/>
<comment type="caution">
    <text evidence="2">The sequence shown here is derived from an EMBL/GenBank/DDBJ whole genome shotgun (WGS) entry which is preliminary data.</text>
</comment>
<keyword evidence="2" id="KW-0346">Stress response</keyword>
<gene>
    <name evidence="2" type="ORF">Bccel_2659</name>
</gene>
<dbReference type="AlphaFoldDB" id="A0A0L6JNK5"/>
<dbReference type="RefSeq" id="WP_036942802.1">
    <property type="nucleotide sequence ID" value="NZ_JQKC01000019.1"/>
</dbReference>
<name>A0A0L6JNK5_9FIRM</name>
<keyword evidence="3" id="KW-1185">Reference proteome</keyword>
<evidence type="ECO:0000256" key="1">
    <source>
        <dbReference type="ARBA" id="ARBA00022705"/>
    </source>
</evidence>
<dbReference type="SUPFAM" id="SSF46565">
    <property type="entry name" value="Chaperone J-domain"/>
    <property type="match status" value="1"/>
</dbReference>
<reference evidence="3" key="1">
    <citation type="submission" date="2015-07" db="EMBL/GenBank/DDBJ databases">
        <title>Near-Complete Genome Sequence of the Cellulolytic Bacterium Bacteroides (Pseudobacteroides) cellulosolvens ATCC 35603.</title>
        <authorList>
            <person name="Dassa B."/>
            <person name="Utturkar S.M."/>
            <person name="Klingeman D.M."/>
            <person name="Hurt R.A."/>
            <person name="Keller M."/>
            <person name="Xu J."/>
            <person name="Reddy Y.H.K."/>
            <person name="Borovok I."/>
            <person name="Grinberg I.R."/>
            <person name="Lamed R."/>
            <person name="Zhivin O."/>
            <person name="Bayer E.A."/>
            <person name="Brown S.D."/>
        </authorList>
    </citation>
    <scope>NUCLEOTIDE SEQUENCE [LARGE SCALE GENOMIC DNA]</scope>
    <source>
        <strain evidence="3">DSM 2933</strain>
    </source>
</reference>
<dbReference type="eggNOG" id="ENOG5033ITB">
    <property type="taxonomic scope" value="Bacteria"/>
</dbReference>
<accession>A0A0L6JNK5</accession>
<dbReference type="Proteomes" id="UP000036923">
    <property type="component" value="Unassembled WGS sequence"/>
</dbReference>
<sequence>MGNEELNLMLEKLTKLRDQLVKLNEKTGALDRARGMREEILKVGWKGIMEKYHPDVNTQDPAANELFKMYKFVYEDMKKKMMDM</sequence>
<keyword evidence="1" id="KW-0235">DNA replication</keyword>
<organism evidence="2 3">
    <name type="scientific">Pseudobacteroides cellulosolvens ATCC 35603 = DSM 2933</name>
    <dbReference type="NCBI Taxonomy" id="398512"/>
    <lineage>
        <taxon>Bacteria</taxon>
        <taxon>Bacillati</taxon>
        <taxon>Bacillota</taxon>
        <taxon>Clostridia</taxon>
        <taxon>Eubacteriales</taxon>
        <taxon>Oscillospiraceae</taxon>
        <taxon>Pseudobacteroides</taxon>
    </lineage>
</organism>
<evidence type="ECO:0000313" key="2">
    <source>
        <dbReference type="EMBL" id="KNY27388.1"/>
    </source>
</evidence>